<protein>
    <submittedName>
        <fullName evidence="1">Uncharacterized protein</fullName>
    </submittedName>
</protein>
<evidence type="ECO:0000313" key="2">
    <source>
        <dbReference type="EMBL" id="CAL6058063.1"/>
    </source>
</evidence>
<organism evidence="1">
    <name type="scientific">Hexamita inflata</name>
    <dbReference type="NCBI Taxonomy" id="28002"/>
    <lineage>
        <taxon>Eukaryota</taxon>
        <taxon>Metamonada</taxon>
        <taxon>Diplomonadida</taxon>
        <taxon>Hexamitidae</taxon>
        <taxon>Hexamitinae</taxon>
        <taxon>Hexamita</taxon>
    </lineage>
</organism>
<reference evidence="1" key="1">
    <citation type="submission" date="2023-06" db="EMBL/GenBank/DDBJ databases">
        <authorList>
            <person name="Kurt Z."/>
        </authorList>
    </citation>
    <scope>NUCLEOTIDE SEQUENCE</scope>
</reference>
<comment type="caution">
    <text evidence="1">The sequence shown here is derived from an EMBL/GenBank/DDBJ whole genome shotgun (WGS) entry which is preliminary data.</text>
</comment>
<accession>A0AA86NK75</accession>
<sequence>MILQVILNTQYLDLQHDYFDPTHYYQIRSLAMPLFCDTIGSLTRKMNLTHAGVGFVDLNDSTKQWVYQYDVSPFNYTFKFIDWLRPQAYWNRDSQLYDFKFDLKVAVYVEDEIKTGDCGWEFQTIIASNVKGDILNMWGRDYAQWYADTYSWYTIFEMRYENYTKAGDIHANQCHDFVWWGMQSLQNTYGVKFNGKQANRLHGYVQLNHTFDAPRRLDILTSADNNYLYKWYSKYNTPEITNLSDIELAERFFSGSLYGKDKHVFEIVNPIDNSYFTMKTNIFPFIWYKTEHVIAPGTD</sequence>
<evidence type="ECO:0000313" key="1">
    <source>
        <dbReference type="EMBL" id="CAI9921544.1"/>
    </source>
</evidence>
<proteinExistence type="predicted"/>
<dbReference type="EMBL" id="CAXDID020000218">
    <property type="protein sequence ID" value="CAL6058063.1"/>
    <property type="molecule type" value="Genomic_DNA"/>
</dbReference>
<dbReference type="Proteomes" id="UP001642409">
    <property type="component" value="Unassembled WGS sequence"/>
</dbReference>
<reference evidence="2 3" key="2">
    <citation type="submission" date="2024-07" db="EMBL/GenBank/DDBJ databases">
        <authorList>
            <person name="Akdeniz Z."/>
        </authorList>
    </citation>
    <scope>NUCLEOTIDE SEQUENCE [LARGE SCALE GENOMIC DNA]</scope>
</reference>
<name>A0AA86NK75_9EUKA</name>
<gene>
    <name evidence="2" type="ORF">HINF_LOCUS47953</name>
    <name evidence="1" type="ORF">HINF_LOCUS9189</name>
</gene>
<dbReference type="AlphaFoldDB" id="A0AA86NK75"/>
<keyword evidence="3" id="KW-1185">Reference proteome</keyword>
<evidence type="ECO:0000313" key="3">
    <source>
        <dbReference type="Proteomes" id="UP001642409"/>
    </source>
</evidence>
<dbReference type="EMBL" id="CATOUU010000226">
    <property type="protein sequence ID" value="CAI9921544.1"/>
    <property type="molecule type" value="Genomic_DNA"/>
</dbReference>